<reference evidence="1" key="1">
    <citation type="submission" date="2023-04" db="EMBL/GenBank/DDBJ databases">
        <title>A chromosome-level genome assembly of the parasitoid wasp Eretmocerus hayati.</title>
        <authorList>
            <person name="Zhong Y."/>
            <person name="Liu S."/>
            <person name="Liu Y."/>
        </authorList>
    </citation>
    <scope>NUCLEOTIDE SEQUENCE</scope>
    <source>
        <strain evidence="1">ZJU_SS_LIU_2023</strain>
    </source>
</reference>
<evidence type="ECO:0000313" key="1">
    <source>
        <dbReference type="EMBL" id="KAJ8674027.1"/>
    </source>
</evidence>
<protein>
    <submittedName>
        <fullName evidence="1">Uncharacterized protein</fullName>
    </submittedName>
</protein>
<accession>A0ACC2NSG2</accession>
<comment type="caution">
    <text evidence="1">The sequence shown here is derived from an EMBL/GenBank/DDBJ whole genome shotgun (WGS) entry which is preliminary data.</text>
</comment>
<organism evidence="1 2">
    <name type="scientific">Eretmocerus hayati</name>
    <dbReference type="NCBI Taxonomy" id="131215"/>
    <lineage>
        <taxon>Eukaryota</taxon>
        <taxon>Metazoa</taxon>
        <taxon>Ecdysozoa</taxon>
        <taxon>Arthropoda</taxon>
        <taxon>Hexapoda</taxon>
        <taxon>Insecta</taxon>
        <taxon>Pterygota</taxon>
        <taxon>Neoptera</taxon>
        <taxon>Endopterygota</taxon>
        <taxon>Hymenoptera</taxon>
        <taxon>Apocrita</taxon>
        <taxon>Proctotrupomorpha</taxon>
        <taxon>Chalcidoidea</taxon>
        <taxon>Aphelinidae</taxon>
        <taxon>Aphelininae</taxon>
        <taxon>Eretmocerus</taxon>
    </lineage>
</organism>
<sequence>MQATWPYSTTRYTNGINYIPNYSNGQQPKKTSTSYNANNNRITSETAENVALVIGIIAGALIAIVLIILLILKFKGRPEINYKVDEGKGFCVQDPNAALLGGGSGAAGVAGAQAQIGGYNGALKNGQSVSKNGRGKGSKDIKEWYV</sequence>
<evidence type="ECO:0000313" key="2">
    <source>
        <dbReference type="Proteomes" id="UP001239111"/>
    </source>
</evidence>
<dbReference type="Proteomes" id="UP001239111">
    <property type="component" value="Chromosome 3"/>
</dbReference>
<keyword evidence="2" id="KW-1185">Reference proteome</keyword>
<dbReference type="EMBL" id="CM056743">
    <property type="protein sequence ID" value="KAJ8674027.1"/>
    <property type="molecule type" value="Genomic_DNA"/>
</dbReference>
<proteinExistence type="predicted"/>
<gene>
    <name evidence="1" type="ORF">QAD02_005289</name>
</gene>
<name>A0ACC2NSG2_9HYME</name>